<evidence type="ECO:0000256" key="4">
    <source>
        <dbReference type="ARBA" id="ARBA00022475"/>
    </source>
</evidence>
<dbReference type="EMBL" id="RJVG01000009">
    <property type="protein sequence ID" value="ROR25816.1"/>
    <property type="molecule type" value="Genomic_DNA"/>
</dbReference>
<evidence type="ECO:0000256" key="8">
    <source>
        <dbReference type="SAM" id="Phobius"/>
    </source>
</evidence>
<gene>
    <name evidence="9" type="ORF">EDD66_10925</name>
</gene>
<accession>A0A3N1XGH4</accession>
<evidence type="ECO:0000256" key="3">
    <source>
        <dbReference type="ARBA" id="ARBA00022448"/>
    </source>
</evidence>
<feature type="transmembrane region" description="Helical" evidence="8">
    <location>
        <begin position="251"/>
        <end position="273"/>
    </location>
</feature>
<proteinExistence type="inferred from homology"/>
<comment type="caution">
    <text evidence="9">The sequence shown here is derived from an EMBL/GenBank/DDBJ whole genome shotgun (WGS) entry which is preliminary data.</text>
</comment>
<sequence length="281" mass="32413">MKDIENYQSGTGKFRLFKQWSLFERIWFISFLVIIITTTVYFSFTGTDYSKIESILLNWVISPISAISGIICVILAAKGKISTWTYGIVNSILYGYLAYRTGYYGDAIINIVYFLPTQFIGLLFWKTRLKNKSKVDVKMRKLTVKQAVCIFILGLFISIGFGVWLHSVDNWFTEVMKRNVSIYSYFEQVFGSKAIFIGPILDSSTEVTQILAQLFMVLAYAEQWVFWIITNIITIIMWAVVIVADPSSISWALPTLFMWIAYLINSIYGWIIWKRGVGHDE</sequence>
<organism evidence="9 10">
    <name type="scientific">Mobilisporobacter senegalensis</name>
    <dbReference type="NCBI Taxonomy" id="1329262"/>
    <lineage>
        <taxon>Bacteria</taxon>
        <taxon>Bacillati</taxon>
        <taxon>Bacillota</taxon>
        <taxon>Clostridia</taxon>
        <taxon>Lachnospirales</taxon>
        <taxon>Lachnospiraceae</taxon>
        <taxon>Mobilisporobacter</taxon>
    </lineage>
</organism>
<dbReference type="NCBIfam" id="TIGR01528">
    <property type="entry name" value="NMN_trans_PnuC"/>
    <property type="match status" value="1"/>
</dbReference>
<keyword evidence="6 8" id="KW-1133">Transmembrane helix</keyword>
<feature type="transmembrane region" description="Helical" evidence="8">
    <location>
        <begin position="107"/>
        <end position="125"/>
    </location>
</feature>
<dbReference type="PANTHER" id="PTHR36122:SF2">
    <property type="entry name" value="NICOTINAMIDE RIBOSIDE TRANSPORTER PNUC"/>
    <property type="match status" value="1"/>
</dbReference>
<dbReference type="OrthoDB" id="9791248at2"/>
<evidence type="ECO:0000256" key="5">
    <source>
        <dbReference type="ARBA" id="ARBA00022692"/>
    </source>
</evidence>
<evidence type="ECO:0000313" key="10">
    <source>
        <dbReference type="Proteomes" id="UP000273083"/>
    </source>
</evidence>
<dbReference type="InterPro" id="IPR006419">
    <property type="entry name" value="NMN_transpt_PnuC"/>
</dbReference>
<feature type="transmembrane region" description="Helical" evidence="8">
    <location>
        <begin position="26"/>
        <end position="44"/>
    </location>
</feature>
<comment type="similarity">
    <text evidence="2">Belongs to the nicotinamide ribonucleoside (NR) uptake permease (TC 4.B.1) family.</text>
</comment>
<evidence type="ECO:0000256" key="6">
    <source>
        <dbReference type="ARBA" id="ARBA00022989"/>
    </source>
</evidence>
<evidence type="ECO:0000256" key="7">
    <source>
        <dbReference type="ARBA" id="ARBA00023136"/>
    </source>
</evidence>
<feature type="transmembrane region" description="Helical" evidence="8">
    <location>
        <begin position="224"/>
        <end position="244"/>
    </location>
</feature>
<dbReference type="PANTHER" id="PTHR36122">
    <property type="entry name" value="NICOTINAMIDE RIBOSIDE TRANSPORTER PNUC"/>
    <property type="match status" value="1"/>
</dbReference>
<dbReference type="GO" id="GO:0034257">
    <property type="term" value="F:nicotinamide riboside transmembrane transporter activity"/>
    <property type="evidence" value="ECO:0007669"/>
    <property type="project" value="InterPro"/>
</dbReference>
<evidence type="ECO:0000256" key="2">
    <source>
        <dbReference type="ARBA" id="ARBA00006669"/>
    </source>
</evidence>
<evidence type="ECO:0000256" key="1">
    <source>
        <dbReference type="ARBA" id="ARBA00004651"/>
    </source>
</evidence>
<keyword evidence="10" id="KW-1185">Reference proteome</keyword>
<keyword evidence="4" id="KW-1003">Cell membrane</keyword>
<keyword evidence="5 8" id="KW-0812">Transmembrane</keyword>
<protein>
    <submittedName>
        <fullName evidence="9">Nicotinamide mononucleotide transporter</fullName>
    </submittedName>
</protein>
<reference evidence="9 10" key="1">
    <citation type="submission" date="2018-11" db="EMBL/GenBank/DDBJ databases">
        <title>Genomic Encyclopedia of Type Strains, Phase IV (KMG-IV): sequencing the most valuable type-strain genomes for metagenomic binning, comparative biology and taxonomic classification.</title>
        <authorList>
            <person name="Goeker M."/>
        </authorList>
    </citation>
    <scope>NUCLEOTIDE SEQUENCE [LARGE SCALE GENOMIC DNA]</scope>
    <source>
        <strain evidence="9 10">DSM 26537</strain>
    </source>
</reference>
<dbReference type="RefSeq" id="WP_123610184.1">
    <property type="nucleotide sequence ID" value="NZ_RJVG01000009.1"/>
</dbReference>
<dbReference type="GO" id="GO:0005886">
    <property type="term" value="C:plasma membrane"/>
    <property type="evidence" value="ECO:0007669"/>
    <property type="project" value="UniProtKB-SubCell"/>
</dbReference>
<dbReference type="AlphaFoldDB" id="A0A3N1XGH4"/>
<keyword evidence="7 8" id="KW-0472">Membrane</keyword>
<feature type="transmembrane region" description="Helical" evidence="8">
    <location>
        <begin position="56"/>
        <end position="77"/>
    </location>
</feature>
<keyword evidence="3" id="KW-0813">Transport</keyword>
<dbReference type="Proteomes" id="UP000273083">
    <property type="component" value="Unassembled WGS sequence"/>
</dbReference>
<comment type="subcellular location">
    <subcellularLocation>
        <location evidence="1">Cell membrane</location>
        <topology evidence="1">Multi-pass membrane protein</topology>
    </subcellularLocation>
</comment>
<feature type="transmembrane region" description="Helical" evidence="8">
    <location>
        <begin position="146"/>
        <end position="166"/>
    </location>
</feature>
<evidence type="ECO:0000313" key="9">
    <source>
        <dbReference type="EMBL" id="ROR25816.1"/>
    </source>
</evidence>
<dbReference type="Pfam" id="PF04973">
    <property type="entry name" value="NMN_transporter"/>
    <property type="match status" value="1"/>
</dbReference>
<name>A0A3N1XGH4_9FIRM</name>